<dbReference type="PANTHER" id="PTHR19282:SF431">
    <property type="entry name" value="TETRASPANIN 26A, ISOFORM B-RELATED"/>
    <property type="match status" value="1"/>
</dbReference>
<dbReference type="Pfam" id="PF00335">
    <property type="entry name" value="Tetraspanin"/>
    <property type="match status" value="1"/>
</dbReference>
<accession>A0A0M3KDJ0</accession>
<dbReference type="OrthoDB" id="2014092at2759"/>
<feature type="transmembrane region" description="Helical" evidence="5">
    <location>
        <begin position="20"/>
        <end position="43"/>
    </location>
</feature>
<dbReference type="AlphaFoldDB" id="A0A0M3KDJ0"/>
<reference evidence="8" key="1">
    <citation type="submission" date="2017-02" db="UniProtKB">
        <authorList>
            <consortium name="WormBaseParasite"/>
        </authorList>
    </citation>
    <scope>IDENTIFICATION</scope>
</reference>
<evidence type="ECO:0000256" key="5">
    <source>
        <dbReference type="SAM" id="Phobius"/>
    </source>
</evidence>
<dbReference type="PANTHER" id="PTHR19282">
    <property type="entry name" value="TETRASPANIN"/>
    <property type="match status" value="1"/>
</dbReference>
<sequence length="137" mass="15734">MFLIDFFGWVGALRENVLFLLIYHTSIGIIIFAEMSFIILFTIEQQHFATIINYRDDLDMRDFVDWSQSALECCGLWSADDWNENVYFSDEAALKIYQSPEAGGVPFSCCINKTTAGIINRACGYNARKGKVNHMFY</sequence>
<reference evidence="6 7" key="2">
    <citation type="submission" date="2018-11" db="EMBL/GenBank/DDBJ databases">
        <authorList>
            <consortium name="Pathogen Informatics"/>
        </authorList>
    </citation>
    <scope>NUCLEOTIDE SEQUENCE [LARGE SCALE GENOMIC DNA]</scope>
</reference>
<dbReference type="GO" id="GO:0005886">
    <property type="term" value="C:plasma membrane"/>
    <property type="evidence" value="ECO:0007669"/>
    <property type="project" value="TreeGrafter"/>
</dbReference>
<keyword evidence="7" id="KW-1185">Reference proteome</keyword>
<dbReference type="Proteomes" id="UP000267096">
    <property type="component" value="Unassembled WGS sequence"/>
</dbReference>
<organism evidence="8">
    <name type="scientific">Anisakis simplex</name>
    <name type="common">Herring worm</name>
    <dbReference type="NCBI Taxonomy" id="6269"/>
    <lineage>
        <taxon>Eukaryota</taxon>
        <taxon>Metazoa</taxon>
        <taxon>Ecdysozoa</taxon>
        <taxon>Nematoda</taxon>
        <taxon>Chromadorea</taxon>
        <taxon>Rhabditida</taxon>
        <taxon>Spirurina</taxon>
        <taxon>Ascaridomorpha</taxon>
        <taxon>Ascaridoidea</taxon>
        <taxon>Anisakidae</taxon>
        <taxon>Anisakis</taxon>
        <taxon>Anisakis simplex complex</taxon>
    </lineage>
</organism>
<proteinExistence type="predicted"/>
<dbReference type="Gene3D" id="1.10.1450.10">
    <property type="entry name" value="Tetraspanin"/>
    <property type="match status" value="1"/>
</dbReference>
<dbReference type="InterPro" id="IPR008952">
    <property type="entry name" value="Tetraspanin_EC2_sf"/>
</dbReference>
<evidence type="ECO:0000313" key="6">
    <source>
        <dbReference type="EMBL" id="VDK64814.1"/>
    </source>
</evidence>
<keyword evidence="3 5" id="KW-1133">Transmembrane helix</keyword>
<evidence type="ECO:0000256" key="3">
    <source>
        <dbReference type="ARBA" id="ARBA00022989"/>
    </source>
</evidence>
<evidence type="ECO:0000313" key="7">
    <source>
        <dbReference type="Proteomes" id="UP000267096"/>
    </source>
</evidence>
<protein>
    <submittedName>
        <fullName evidence="8">Tetraspanin</fullName>
    </submittedName>
</protein>
<dbReference type="InterPro" id="IPR018499">
    <property type="entry name" value="Tetraspanin/Peripherin"/>
</dbReference>
<evidence type="ECO:0000256" key="1">
    <source>
        <dbReference type="ARBA" id="ARBA00004141"/>
    </source>
</evidence>
<comment type="subcellular location">
    <subcellularLocation>
        <location evidence="1">Membrane</location>
        <topology evidence="1">Multi-pass membrane protein</topology>
    </subcellularLocation>
</comment>
<keyword evidence="2 5" id="KW-0812">Transmembrane</keyword>
<evidence type="ECO:0000256" key="2">
    <source>
        <dbReference type="ARBA" id="ARBA00022692"/>
    </source>
</evidence>
<name>A0A0M3KDJ0_ANISI</name>
<keyword evidence="4 5" id="KW-0472">Membrane</keyword>
<dbReference type="WBParaSite" id="ASIM_0001904301-mRNA-1">
    <property type="protein sequence ID" value="ASIM_0001904301-mRNA-1"/>
    <property type="gene ID" value="ASIM_0001904301"/>
</dbReference>
<evidence type="ECO:0000256" key="4">
    <source>
        <dbReference type="ARBA" id="ARBA00023136"/>
    </source>
</evidence>
<gene>
    <name evidence="6" type="ORF">ASIM_LOCUS18438</name>
</gene>
<dbReference type="EMBL" id="UYRR01035514">
    <property type="protein sequence ID" value="VDK64814.1"/>
    <property type="molecule type" value="Genomic_DNA"/>
</dbReference>
<evidence type="ECO:0000313" key="8">
    <source>
        <dbReference type="WBParaSite" id="ASIM_0001904301-mRNA-1"/>
    </source>
</evidence>
<dbReference type="SUPFAM" id="SSF48652">
    <property type="entry name" value="Tetraspanin"/>
    <property type="match status" value="1"/>
</dbReference>